<name>A0A0V1E5R6_TRIPS</name>
<organism evidence="1 2">
    <name type="scientific">Trichinella pseudospiralis</name>
    <name type="common">Parasitic roundworm</name>
    <dbReference type="NCBI Taxonomy" id="6337"/>
    <lineage>
        <taxon>Eukaryota</taxon>
        <taxon>Metazoa</taxon>
        <taxon>Ecdysozoa</taxon>
        <taxon>Nematoda</taxon>
        <taxon>Enoplea</taxon>
        <taxon>Dorylaimia</taxon>
        <taxon>Trichinellida</taxon>
        <taxon>Trichinellidae</taxon>
        <taxon>Trichinella</taxon>
    </lineage>
</organism>
<sequence>MEEETKVLEKNCSQMKHILIKIIGRRCARFFVLHGSYFISHYTHITASLIVSFRKSLLCKDEYCLEYSVQALEHHVTLIELVHRCLVIPPSLLCFGCIGPDVACHQLKLVQLNFMHLLYAFCAHDMRRNVCVHAVRGNVIAMLLVLRIV</sequence>
<protein>
    <submittedName>
        <fullName evidence="1">Uncharacterized protein</fullName>
    </submittedName>
</protein>
<accession>A0A0V1E5R6</accession>
<dbReference type="Proteomes" id="UP000054632">
    <property type="component" value="Unassembled WGS sequence"/>
</dbReference>
<proteinExistence type="predicted"/>
<gene>
    <name evidence="1" type="ORF">T4A_13977</name>
</gene>
<dbReference type="AlphaFoldDB" id="A0A0V1E5R6"/>
<evidence type="ECO:0000313" key="2">
    <source>
        <dbReference type="Proteomes" id="UP000054632"/>
    </source>
</evidence>
<reference evidence="1 2" key="1">
    <citation type="submission" date="2015-01" db="EMBL/GenBank/DDBJ databases">
        <title>Evolution of Trichinella species and genotypes.</title>
        <authorList>
            <person name="Korhonen P.K."/>
            <person name="Edoardo P."/>
            <person name="Giuseppe L.R."/>
            <person name="Gasser R.B."/>
        </authorList>
    </citation>
    <scope>NUCLEOTIDE SEQUENCE [LARGE SCALE GENOMIC DNA]</scope>
    <source>
        <strain evidence="1">ISS13</strain>
    </source>
</reference>
<evidence type="ECO:0000313" key="1">
    <source>
        <dbReference type="EMBL" id="KRY69189.1"/>
    </source>
</evidence>
<dbReference type="EMBL" id="JYDR01000095">
    <property type="protein sequence ID" value="KRY69189.1"/>
    <property type="molecule type" value="Genomic_DNA"/>
</dbReference>
<comment type="caution">
    <text evidence="1">The sequence shown here is derived from an EMBL/GenBank/DDBJ whole genome shotgun (WGS) entry which is preliminary data.</text>
</comment>